<dbReference type="Proteomes" id="UP000223738">
    <property type="component" value="Segment"/>
</dbReference>
<gene>
    <name evidence="1" type="ORF">PMW_30</name>
</gene>
<keyword evidence="2" id="KW-1185">Reference proteome</keyword>
<proteinExistence type="predicted"/>
<reference evidence="1 2" key="1">
    <citation type="submission" date="2016-03" db="EMBL/GenBank/DDBJ databases">
        <title>Characterization of pf16 and phiPMW: Two novel phages infecting Pseudomonas putida PpG1.</title>
        <authorList>
            <person name="Magill D.J."/>
            <person name="Krylov V.N."/>
            <person name="Allen C.C.R."/>
            <person name="McGrath J.W."/>
            <person name="Quinn J.P."/>
            <person name="Kulakov L.A."/>
        </authorList>
    </citation>
    <scope>NUCLEOTIDE SEQUENCE [LARGE SCALE GENOMIC DNA]</scope>
</reference>
<dbReference type="EMBL" id="KU862660">
    <property type="protein sequence ID" value="ANA49155.1"/>
    <property type="molecule type" value="Genomic_DNA"/>
</dbReference>
<evidence type="ECO:0000313" key="2">
    <source>
        <dbReference type="Proteomes" id="UP000223738"/>
    </source>
</evidence>
<organism evidence="1 2">
    <name type="scientific">Pseudomonas phage phiPMW</name>
    <dbReference type="NCBI Taxonomy" id="1815582"/>
    <lineage>
        <taxon>Viruses</taxon>
        <taxon>Duplodnaviria</taxon>
        <taxon>Heunggongvirae</taxon>
        <taxon>Uroviricota</taxon>
        <taxon>Caudoviricetes</taxon>
        <taxon>Plaisancevirus</taxon>
        <taxon>Plaisancevirus PMW</taxon>
    </lineage>
</organism>
<accession>A0A1S5R166</accession>
<evidence type="ECO:0000313" key="1">
    <source>
        <dbReference type="EMBL" id="ANA49155.1"/>
    </source>
</evidence>
<name>A0A1S5R166_9CAUD</name>
<dbReference type="Pfam" id="PF23790">
    <property type="entry name" value="Kyano_Gp96"/>
    <property type="match status" value="1"/>
</dbReference>
<dbReference type="InterPro" id="IPR057004">
    <property type="entry name" value="Gp90-like"/>
</dbReference>
<protein>
    <submittedName>
        <fullName evidence="1">Uncharacterized protein</fullName>
    </submittedName>
</protein>
<sequence length="99" mass="10842">MARKITTDAINAFMAGEKFNRDNTMVSVGPNTGACGLHLHGNLIATRERGLGEIEISNAGFFTNTTKERLNGIPGVSICQRKGVWYLNGNEWDGSWTKI</sequence>